<protein>
    <submittedName>
        <fullName evidence="3">Uncharacterized protein LOC34619731</fullName>
    </submittedName>
</protein>
<evidence type="ECO:0000256" key="1">
    <source>
        <dbReference type="SAM" id="MobiDB-lite"/>
    </source>
</evidence>
<dbReference type="RefSeq" id="XP_026194144.1">
    <property type="nucleotide sequence ID" value="XM_026338359.1"/>
</dbReference>
<feature type="compositionally biased region" description="Polar residues" evidence="1">
    <location>
        <begin position="946"/>
        <end position="956"/>
    </location>
</feature>
<dbReference type="OrthoDB" id="354938at2759"/>
<feature type="region of interest" description="Disordered" evidence="1">
    <location>
        <begin position="946"/>
        <end position="975"/>
    </location>
</feature>
<dbReference type="GeneID" id="34619731"/>
<gene>
    <name evidence="3" type="primary">LOC34619731</name>
</gene>
<evidence type="ECO:0000313" key="2">
    <source>
        <dbReference type="Proteomes" id="UP000515125"/>
    </source>
</evidence>
<feature type="region of interest" description="Disordered" evidence="1">
    <location>
        <begin position="356"/>
        <end position="383"/>
    </location>
</feature>
<reference evidence="3" key="1">
    <citation type="submission" date="2025-08" db="UniProtKB">
        <authorList>
            <consortium name="RefSeq"/>
        </authorList>
    </citation>
    <scope>IDENTIFICATION</scope>
</reference>
<sequence length="1405" mass="148232">MAASIMLSTCLKGSLKFPRGTPRRVSMAFLWNMRKAAWWILQPGRGYVGGYPNKGCSRGPPISNSPSAAALYTTAVGSDTHEELQGAPGDDRPPSCCCYCWSCAVPDSLSDPPELLASGGPSRLLTSPRISAEAKNHSAAPRMLSGRAAQAVGPPAVDIMLLVSAAERAAARGCSSCPYFWGQTAAAAAAASFNFTWGFEFPLVGLPPPHIALPLVRPLLRTNIRLSTAIGALADELGASPSYNRSRTPAAYAFQSHADGCNEPGLLFKGSGDPTVHQSGPLVEMLQLSHRTLSALLAALRCALRGPSRHGGCLYTGLRGAPFSVRELVAVAGGFEDLRKGLLLLCDMRAAQGPETHCLEGPPKAPPAACEGRDSSKSLGGSGDENCKEDCLHTGASPCMPEWGLQLRGIYQEVVGAVLLLSLGDPQRPRLPPEALTGSLWEALNRVCWVGRGGAPTGLVKARSLLLGGRISLQGLLQLLAAFKGPTEGLMAGAFSEEKCLHGRPPIPHLGTPLALVHLLEKQIWESQGDWGAPVRAPIIRQTGCFGSSAEVQQQQEDAEEGVEVERLVFAASVLAGARAAGGPAKGPQGPFFLGLSLVSDALLQRREALLSTVPEFLMGPPRIAPTACVKDPNERPQKASTRYRVPDPLQNPPQQLFGEEVLAVLPGAHMGRPGAPTPAAVALLPLVLLRAFVAGKFSHSGLLSGICYGLIMPLGSAQAVQGLGRVELDGLGCNCSPPRKGSPATADEEGVPTKGGLNVSCLLDLWPSAGICELAGALRQLEAAAPPFFRFVFAHYSPPGSSWGAFQKSSKSDFPVSARQAAAAAAQRSMASIAAADGALDPLEIEEGRLSGALLESWESRYVGWMLHSPKRQRRLVRFMLQQEGIARGRDPAVANRAPRAYIRDFSRCSRRQLLQLLLAAATSGAPPPAPRWLGHLTAMVGTPRTESWMGTGTTSERRDSASTAATDAGESNEVPAENLDALALCLPYFPPLSALPAVWGPSVGWNFLEGSVKASTKGKPCWGSAPMSSGGLPRSQLDGLSVLALPSLLLGLLLHAPPPQQLQQGSVVKEESCCTNRGCGGGPVHWRALGALARALEATAAGLMSLWEHQFAPPNLRGGTLSAFFDVRSSHGNIPPKDVTARRATREPLIPPSVTGAGAARLCRQTLTASLSLCYLLRALPVSAVAESTAAAAGSLPEQDSQQQQEQQQQGSVGRRRTWLLQHRKPIGVCLPIHRFLGLLPLNSLRHLLVLLLLSTSPSLWGAAGGPQVQPIEAFLARLEQQRLLLQHEGQLLLSEEGQQSTAAQAEAAGSQQRQRLALLSHLEAALEGPQQFKFIGGSPSISQFQREVAAALEDLSDSLGVSHTGLLGTPRGFTLQKEVPVGPYFIDLLLAPPSEEASAGGL</sequence>
<evidence type="ECO:0000313" key="3">
    <source>
        <dbReference type="RefSeq" id="XP_026194144.1"/>
    </source>
</evidence>
<proteinExistence type="predicted"/>
<feature type="region of interest" description="Disordered" evidence="1">
    <location>
        <begin position="625"/>
        <end position="651"/>
    </location>
</feature>
<accession>A0A6P6S2W5</accession>
<organism evidence="2 3">
    <name type="scientific">Cyclospora cayetanensis</name>
    <dbReference type="NCBI Taxonomy" id="88456"/>
    <lineage>
        <taxon>Eukaryota</taxon>
        <taxon>Sar</taxon>
        <taxon>Alveolata</taxon>
        <taxon>Apicomplexa</taxon>
        <taxon>Conoidasida</taxon>
        <taxon>Coccidia</taxon>
        <taxon>Eucoccidiorida</taxon>
        <taxon>Eimeriorina</taxon>
        <taxon>Eimeriidae</taxon>
        <taxon>Cyclospora</taxon>
    </lineage>
</organism>
<feature type="compositionally biased region" description="Low complexity" evidence="1">
    <location>
        <begin position="1197"/>
        <end position="1212"/>
    </location>
</feature>
<feature type="region of interest" description="Disordered" evidence="1">
    <location>
        <begin position="1197"/>
        <end position="1216"/>
    </location>
</feature>
<keyword evidence="2" id="KW-1185">Reference proteome</keyword>
<name>A0A6P6S2W5_9EIME</name>
<dbReference type="Proteomes" id="UP000515125">
    <property type="component" value="Unplaced"/>
</dbReference>